<dbReference type="AlphaFoldDB" id="A0AAD8P783"/>
<evidence type="ECO:0000313" key="18">
    <source>
        <dbReference type="Proteomes" id="UP001229421"/>
    </source>
</evidence>
<evidence type="ECO:0000259" key="15">
    <source>
        <dbReference type="PROSITE" id="PS50042"/>
    </source>
</evidence>
<feature type="compositionally biased region" description="Basic and acidic residues" evidence="14">
    <location>
        <begin position="574"/>
        <end position="589"/>
    </location>
</feature>
<dbReference type="CDD" id="cd00038">
    <property type="entry name" value="CAP_ED"/>
    <property type="match status" value="1"/>
</dbReference>
<dbReference type="GO" id="GO:0005249">
    <property type="term" value="F:voltage-gated potassium channel activity"/>
    <property type="evidence" value="ECO:0007669"/>
    <property type="project" value="UniProtKB-UniRule"/>
</dbReference>
<comment type="subcellular location">
    <subcellularLocation>
        <location evidence="1 13">Membrane</location>
        <topology evidence="1 13">Multi-pass membrane protein</topology>
    </subcellularLocation>
</comment>
<accession>A0AAD8P783</accession>
<evidence type="ECO:0000256" key="6">
    <source>
        <dbReference type="ARBA" id="ARBA00022826"/>
    </source>
</evidence>
<proteinExistence type="inferred from homology"/>
<keyword evidence="11 13" id="KW-0472">Membrane</keyword>
<feature type="transmembrane region" description="Helical" evidence="13">
    <location>
        <begin position="104"/>
        <end position="122"/>
    </location>
</feature>
<evidence type="ECO:0000256" key="12">
    <source>
        <dbReference type="ARBA" id="ARBA00023303"/>
    </source>
</evidence>
<dbReference type="FunFam" id="1.10.287.70:FF:000123">
    <property type="entry name" value="Potassium channel KAT3"/>
    <property type="match status" value="1"/>
</dbReference>
<keyword evidence="3 13" id="KW-0813">Transport</keyword>
<comment type="domain">
    <text evidence="13">The segment S4 is probably the voltage-sensor and is characterized by a series of positively charged amino acids. The pore-forming region H5 is enclosed by the transmembrane segments S5 and S6 in the Shaker-type (1P/6TM) and contains the GYGD signature motif which seems to be involved in potassium selectivity.</text>
</comment>
<keyword evidence="7 13" id="KW-0851">Voltage-gated channel</keyword>
<dbReference type="InterPro" id="IPR000595">
    <property type="entry name" value="cNMP-bd_dom"/>
</dbReference>
<feature type="transmembrane region" description="Helical" evidence="13">
    <location>
        <begin position="64"/>
        <end position="84"/>
    </location>
</feature>
<evidence type="ECO:0000256" key="3">
    <source>
        <dbReference type="ARBA" id="ARBA00022448"/>
    </source>
</evidence>
<dbReference type="Pfam" id="PF00027">
    <property type="entry name" value="cNMP_binding"/>
    <property type="match status" value="1"/>
</dbReference>
<dbReference type="InterPro" id="IPR014710">
    <property type="entry name" value="RmlC-like_jellyroll"/>
</dbReference>
<feature type="domain" description="KHA" evidence="16">
    <location>
        <begin position="602"/>
        <end position="671"/>
    </location>
</feature>
<dbReference type="InterPro" id="IPR045319">
    <property type="entry name" value="KAT/AKT"/>
</dbReference>
<feature type="region of interest" description="Disordered" evidence="14">
    <location>
        <begin position="572"/>
        <end position="592"/>
    </location>
</feature>
<evidence type="ECO:0000256" key="2">
    <source>
        <dbReference type="ARBA" id="ARBA00007929"/>
    </source>
</evidence>
<keyword evidence="6 13" id="KW-0631">Potassium channel</keyword>
<dbReference type="SUPFAM" id="SSF81324">
    <property type="entry name" value="Voltage-gated potassium channels"/>
    <property type="match status" value="1"/>
</dbReference>
<keyword evidence="12 13" id="KW-0407">Ion channel</keyword>
<comment type="similarity">
    <text evidence="2 13">Belongs to the potassium channel family. Plant (TC 1.A.1.4) subfamily.</text>
</comment>
<evidence type="ECO:0000256" key="1">
    <source>
        <dbReference type="ARBA" id="ARBA00004141"/>
    </source>
</evidence>
<dbReference type="InterPro" id="IPR005821">
    <property type="entry name" value="Ion_trans_dom"/>
</dbReference>
<sequence>MKIKRYFNLENSRKLERVAFGSVHRNLELTFLSLSLNQPEIGEMSSENRSPVPLLYRRHSSDKIMNNLASVSSSLLPAFGTVVGGDSPPLRKYVIAPYDRRYRWWQAFLVVLVIYSAWSSPFELAFKKVATGSLLYVDLAVDLFFATDIIITFFVAYLDKSTYLLVDEHKKIAARYVTHMMFPMDVASTLPFQTIYRILTGKLHRGEVFGFLNLLRLWRLRRVSELFSRLEKDTRFSYFMTRTIKLICVTLFAVHSAGCFYYWIATHHKISKDTWIGSIIENFEDRSIWLGYTYSMYWSIVTLTTVGYGDLHAVNTGEKVFNIFYMLFNIGLTSYLIGNMTNLIVHSAVRTFIMRDSINEILRYASKNRLPEGLKQQMLAHMQLKFKTAELQQEEVLEDLPKAIRSSISQHLFRKTVEKTYLFKGISEDLSRQLVVDLKAEYFPPKVEVILQNEIPTDFYIVVSGALEALTQKNGTEQSSIKLGPMDMFGEIGVFFNIPQPFTVRSKKLSQVVRISHLRFKQLVQPLDDDAKTIMSNFTQYLKDLKKEVREELPFLTELLLDLNIEQTTQVDESENHEALNYSREDREGTPTSVPLNSFPLRVVIHGHHPDDKTADHKRTGKLAHLPDSIEDLLKLAEKKFGKRGTAVLMADGSQVEDLNALRENDHLYIS</sequence>
<evidence type="ECO:0000256" key="8">
    <source>
        <dbReference type="ARBA" id="ARBA00022958"/>
    </source>
</evidence>
<dbReference type="PANTHER" id="PTHR45743">
    <property type="entry name" value="POTASSIUM CHANNEL AKT1"/>
    <property type="match status" value="1"/>
</dbReference>
<keyword evidence="4 13" id="KW-0633">Potassium transport</keyword>
<name>A0AAD8P783_TARER</name>
<evidence type="ECO:0000256" key="5">
    <source>
        <dbReference type="ARBA" id="ARBA00022692"/>
    </source>
</evidence>
<dbReference type="Pfam" id="PF00520">
    <property type="entry name" value="Ion_trans"/>
    <property type="match status" value="1"/>
</dbReference>
<evidence type="ECO:0000256" key="7">
    <source>
        <dbReference type="ARBA" id="ARBA00022882"/>
    </source>
</evidence>
<dbReference type="PROSITE" id="PS51490">
    <property type="entry name" value="KHA"/>
    <property type="match status" value="1"/>
</dbReference>
<dbReference type="InterPro" id="IPR003938">
    <property type="entry name" value="K_chnl_volt-dep_EAG/ELK/ERG"/>
</dbReference>
<dbReference type="InterPro" id="IPR021789">
    <property type="entry name" value="KHA_dom"/>
</dbReference>
<evidence type="ECO:0000256" key="9">
    <source>
        <dbReference type="ARBA" id="ARBA00022989"/>
    </source>
</evidence>
<feature type="transmembrane region" description="Helical" evidence="13">
    <location>
        <begin position="289"/>
        <end position="311"/>
    </location>
</feature>
<dbReference type="PROSITE" id="PS50042">
    <property type="entry name" value="CNMP_BINDING_3"/>
    <property type="match status" value="1"/>
</dbReference>
<keyword evidence="10 13" id="KW-0406">Ion transport</keyword>
<evidence type="ECO:0000256" key="11">
    <source>
        <dbReference type="ARBA" id="ARBA00023136"/>
    </source>
</evidence>
<dbReference type="InterPro" id="IPR018490">
    <property type="entry name" value="cNMP-bd_dom_sf"/>
</dbReference>
<dbReference type="PANTHER" id="PTHR45743:SF27">
    <property type="entry name" value="POTASSIUM CHANNEL KAT3"/>
    <property type="match status" value="1"/>
</dbReference>
<feature type="transmembrane region" description="Helical" evidence="13">
    <location>
        <begin position="323"/>
        <end position="345"/>
    </location>
</feature>
<gene>
    <name evidence="17" type="ORF">QVD17_01858</name>
</gene>
<dbReference type="EMBL" id="JAUHHV010000001">
    <property type="protein sequence ID" value="KAK1436083.1"/>
    <property type="molecule type" value="Genomic_DNA"/>
</dbReference>
<feature type="transmembrane region" description="Helical" evidence="13">
    <location>
        <begin position="134"/>
        <end position="158"/>
    </location>
</feature>
<dbReference type="Proteomes" id="UP001229421">
    <property type="component" value="Unassembled WGS sequence"/>
</dbReference>
<keyword evidence="8 13" id="KW-0630">Potassium</keyword>
<comment type="caution">
    <text evidence="17">The sequence shown here is derived from an EMBL/GenBank/DDBJ whole genome shotgun (WGS) entry which is preliminary data.</text>
</comment>
<reference evidence="17" key="1">
    <citation type="journal article" date="2023" name="bioRxiv">
        <title>Improved chromosome-level genome assembly for marigold (Tagetes erecta).</title>
        <authorList>
            <person name="Jiang F."/>
            <person name="Yuan L."/>
            <person name="Wang S."/>
            <person name="Wang H."/>
            <person name="Xu D."/>
            <person name="Wang A."/>
            <person name="Fan W."/>
        </authorList>
    </citation>
    <scope>NUCLEOTIDE SEQUENCE</scope>
    <source>
        <strain evidence="17">WSJ</strain>
        <tissue evidence="17">Leaf</tissue>
    </source>
</reference>
<evidence type="ECO:0000313" key="17">
    <source>
        <dbReference type="EMBL" id="KAK1436083.1"/>
    </source>
</evidence>
<dbReference type="Gene3D" id="1.10.287.70">
    <property type="match status" value="1"/>
</dbReference>
<keyword evidence="9 13" id="KW-1133">Transmembrane helix</keyword>
<dbReference type="Gene3D" id="2.60.120.10">
    <property type="entry name" value="Jelly Rolls"/>
    <property type="match status" value="1"/>
</dbReference>
<comment type="domain">
    <text evidence="13">The KHA domain (rich in hydrophobic and acidic residues) present in the C-terminal part is likely to be important for tetramerization.</text>
</comment>
<evidence type="ECO:0000256" key="10">
    <source>
        <dbReference type="ARBA" id="ARBA00023065"/>
    </source>
</evidence>
<evidence type="ECO:0000259" key="16">
    <source>
        <dbReference type="PROSITE" id="PS51490"/>
    </source>
</evidence>
<dbReference type="FunFam" id="2.60.120.10:FF:000074">
    <property type="entry name" value="Potassium channel KAT2"/>
    <property type="match status" value="1"/>
</dbReference>
<protein>
    <recommendedName>
        <fullName evidence="13">Potassium channel</fullName>
    </recommendedName>
</protein>
<feature type="transmembrane region" description="Helical" evidence="13">
    <location>
        <begin position="244"/>
        <end position="264"/>
    </location>
</feature>
<feature type="domain" description="Cyclic nucleotide-binding" evidence="15">
    <location>
        <begin position="422"/>
        <end position="541"/>
    </location>
</feature>
<organism evidence="17 18">
    <name type="scientific">Tagetes erecta</name>
    <name type="common">African marigold</name>
    <dbReference type="NCBI Taxonomy" id="13708"/>
    <lineage>
        <taxon>Eukaryota</taxon>
        <taxon>Viridiplantae</taxon>
        <taxon>Streptophyta</taxon>
        <taxon>Embryophyta</taxon>
        <taxon>Tracheophyta</taxon>
        <taxon>Spermatophyta</taxon>
        <taxon>Magnoliopsida</taxon>
        <taxon>eudicotyledons</taxon>
        <taxon>Gunneridae</taxon>
        <taxon>Pentapetalae</taxon>
        <taxon>asterids</taxon>
        <taxon>campanulids</taxon>
        <taxon>Asterales</taxon>
        <taxon>Asteraceae</taxon>
        <taxon>Asteroideae</taxon>
        <taxon>Heliantheae alliance</taxon>
        <taxon>Tageteae</taxon>
        <taxon>Tagetes</taxon>
    </lineage>
</organism>
<comment type="subunit">
    <text evidence="13">The potassium channel is composed of a homo- or heterotetrameric complex of pore-forming subunits.</text>
</comment>
<keyword evidence="18" id="KW-1185">Reference proteome</keyword>
<evidence type="ECO:0000256" key="14">
    <source>
        <dbReference type="SAM" id="MobiDB-lite"/>
    </source>
</evidence>
<comment type="function">
    <text evidence="13">Potassium channel.</text>
</comment>
<dbReference type="GO" id="GO:0034702">
    <property type="term" value="C:monoatomic ion channel complex"/>
    <property type="evidence" value="ECO:0007669"/>
    <property type="project" value="UniProtKB-KW"/>
</dbReference>
<dbReference type="Pfam" id="PF11834">
    <property type="entry name" value="KHA"/>
    <property type="match status" value="1"/>
</dbReference>
<evidence type="ECO:0000256" key="13">
    <source>
        <dbReference type="RuleBase" id="RU369015"/>
    </source>
</evidence>
<keyword evidence="5 13" id="KW-0812">Transmembrane</keyword>
<dbReference type="SMART" id="SM00100">
    <property type="entry name" value="cNMP"/>
    <property type="match status" value="1"/>
</dbReference>
<evidence type="ECO:0000256" key="4">
    <source>
        <dbReference type="ARBA" id="ARBA00022538"/>
    </source>
</evidence>
<dbReference type="SUPFAM" id="SSF51206">
    <property type="entry name" value="cAMP-binding domain-like"/>
    <property type="match status" value="1"/>
</dbReference>
<dbReference type="PRINTS" id="PR01463">
    <property type="entry name" value="EAGCHANLFMLY"/>
</dbReference>